<evidence type="ECO:0000313" key="2">
    <source>
        <dbReference type="EMBL" id="SEN85215.1"/>
    </source>
</evidence>
<reference evidence="3" key="1">
    <citation type="submission" date="2016-10" db="EMBL/GenBank/DDBJ databases">
        <authorList>
            <person name="Varghese N."/>
            <person name="Submissions S."/>
        </authorList>
    </citation>
    <scope>NUCLEOTIDE SEQUENCE [LARGE SCALE GENOMIC DNA]</scope>
    <source>
        <strain evidence="3">S6-262</strain>
    </source>
</reference>
<dbReference type="EMBL" id="FOCF01000017">
    <property type="protein sequence ID" value="SEN85215.1"/>
    <property type="molecule type" value="Genomic_DNA"/>
</dbReference>
<organism evidence="2 3">
    <name type="scientific">Sphingomonas gellani</name>
    <dbReference type="NCBI Taxonomy" id="1166340"/>
    <lineage>
        <taxon>Bacteria</taxon>
        <taxon>Pseudomonadati</taxon>
        <taxon>Pseudomonadota</taxon>
        <taxon>Alphaproteobacteria</taxon>
        <taxon>Sphingomonadales</taxon>
        <taxon>Sphingomonadaceae</taxon>
        <taxon>Sphingomonas</taxon>
    </lineage>
</organism>
<proteinExistence type="predicted"/>
<protein>
    <submittedName>
        <fullName evidence="2">Uncharacterized protein</fullName>
    </submittedName>
</protein>
<keyword evidence="1" id="KW-0812">Transmembrane</keyword>
<dbReference type="Proteomes" id="UP000199206">
    <property type="component" value="Unassembled WGS sequence"/>
</dbReference>
<dbReference type="AlphaFoldDB" id="A0A1H8JXI0"/>
<gene>
    <name evidence="2" type="ORF">SAMN05192583_3709</name>
</gene>
<evidence type="ECO:0000313" key="3">
    <source>
        <dbReference type="Proteomes" id="UP000199206"/>
    </source>
</evidence>
<keyword evidence="1" id="KW-1133">Transmembrane helix</keyword>
<evidence type="ECO:0000256" key="1">
    <source>
        <dbReference type="SAM" id="Phobius"/>
    </source>
</evidence>
<keyword evidence="3" id="KW-1185">Reference proteome</keyword>
<name>A0A1H8JXI0_9SPHN</name>
<accession>A0A1H8JXI0</accession>
<dbReference type="STRING" id="1166340.SAMN05192583_3709"/>
<keyword evidence="1" id="KW-0472">Membrane</keyword>
<sequence length="91" mass="10301">MERLAWQRLSQWADDDDIRARDEAYADMQRQHVTEALSDLEALDAGYDPREIELGDHQATHIRLVGCLVVAALVAAVLYAMFAHGFFMHGD</sequence>
<feature type="transmembrane region" description="Helical" evidence="1">
    <location>
        <begin position="64"/>
        <end position="87"/>
    </location>
</feature>